<organism evidence="2 3">
    <name type="scientific">Celeribacter ethanolicus</name>
    <dbReference type="NCBI Taxonomy" id="1758178"/>
    <lineage>
        <taxon>Bacteria</taxon>
        <taxon>Pseudomonadati</taxon>
        <taxon>Pseudomonadota</taxon>
        <taxon>Alphaproteobacteria</taxon>
        <taxon>Rhodobacterales</taxon>
        <taxon>Roseobacteraceae</taxon>
        <taxon>Celeribacter</taxon>
    </lineage>
</organism>
<protein>
    <submittedName>
        <fullName evidence="2">Uncharacterized protein</fullName>
    </submittedName>
</protein>
<evidence type="ECO:0000313" key="3">
    <source>
        <dbReference type="Proteomes" id="UP000217935"/>
    </source>
</evidence>
<accession>A0A291GEU1</accession>
<proteinExistence type="predicted"/>
<evidence type="ECO:0000256" key="1">
    <source>
        <dbReference type="SAM" id="Phobius"/>
    </source>
</evidence>
<keyword evidence="1" id="KW-0472">Membrane</keyword>
<gene>
    <name evidence="2" type="ORF">CEW89_13990</name>
</gene>
<keyword evidence="1" id="KW-1133">Transmembrane helix</keyword>
<dbReference type="EMBL" id="CP022196">
    <property type="protein sequence ID" value="ATG48570.1"/>
    <property type="molecule type" value="Genomic_DNA"/>
</dbReference>
<sequence>MRTVQLRIRDDDNATYKYSVIYKFTPIIMSALTILPYLLCLYFFATETNGGGKAFQWAFTTFNVILAVFFAALYVAFYVFLANKRCESLVFGMLSMSSIPFLFSALGIATFLIQSVFFIVITLAAIAFVVSNFKRANNAVTEEMVENYAQDTISEDDGQLIYTHGQKVEKPVHLGRLAGRLRYFIEFVCAVPLIAVMVILWPFVFTVDALDKYIPMASMIWGLQIIMGLMTRGFFLNQGWFLLRVLRTKTRI</sequence>
<dbReference type="STRING" id="1758178.GCA_001550095_01358"/>
<feature type="transmembrane region" description="Helical" evidence="1">
    <location>
        <begin position="112"/>
        <end position="130"/>
    </location>
</feature>
<dbReference type="KEGG" id="ceh:CEW89_13990"/>
<feature type="transmembrane region" description="Helical" evidence="1">
    <location>
        <begin position="219"/>
        <end position="243"/>
    </location>
</feature>
<name>A0A291GEU1_9RHOB</name>
<dbReference type="Proteomes" id="UP000217935">
    <property type="component" value="Chromosome"/>
</dbReference>
<dbReference type="AlphaFoldDB" id="A0A291GEU1"/>
<feature type="transmembrane region" description="Helical" evidence="1">
    <location>
        <begin position="88"/>
        <end position="106"/>
    </location>
</feature>
<reference evidence="2 3" key="1">
    <citation type="submission" date="2017-06" db="EMBL/GenBank/DDBJ databases">
        <title>Celeribacter sp. TSPH2 complete genome sequence.</title>
        <authorList>
            <person name="Woo J.-H."/>
            <person name="Kim H.-S."/>
        </authorList>
    </citation>
    <scope>NUCLEOTIDE SEQUENCE [LARGE SCALE GENOMIC DNA]</scope>
    <source>
        <strain evidence="2 3">TSPH2</strain>
    </source>
</reference>
<feature type="transmembrane region" description="Helical" evidence="1">
    <location>
        <begin position="183"/>
        <end position="207"/>
    </location>
</feature>
<evidence type="ECO:0000313" key="2">
    <source>
        <dbReference type="EMBL" id="ATG48570.1"/>
    </source>
</evidence>
<keyword evidence="3" id="KW-1185">Reference proteome</keyword>
<keyword evidence="1" id="KW-0812">Transmembrane</keyword>
<feature type="transmembrane region" description="Helical" evidence="1">
    <location>
        <begin position="20"/>
        <end position="45"/>
    </location>
</feature>
<feature type="transmembrane region" description="Helical" evidence="1">
    <location>
        <begin position="57"/>
        <end position="81"/>
    </location>
</feature>